<comment type="caution">
    <text evidence="1">The sequence shown here is derived from an EMBL/GenBank/DDBJ whole genome shotgun (WGS) entry which is preliminary data.</text>
</comment>
<name>A0A6C1TYT7_9CORY</name>
<dbReference type="Proteomes" id="UP000336646">
    <property type="component" value="Unassembled WGS sequence"/>
</dbReference>
<evidence type="ECO:0000313" key="2">
    <source>
        <dbReference type="Proteomes" id="UP000336646"/>
    </source>
</evidence>
<proteinExistence type="predicted"/>
<dbReference type="OrthoDB" id="4411421at2"/>
<evidence type="ECO:0000313" key="1">
    <source>
        <dbReference type="EMBL" id="TVS26781.1"/>
    </source>
</evidence>
<accession>A0A6C1TYT7</accession>
<protein>
    <submittedName>
        <fullName evidence="1">Uncharacterized protein</fullName>
    </submittedName>
</protein>
<dbReference type="EMBL" id="RXIR01000026">
    <property type="protein sequence ID" value="TVS26781.1"/>
    <property type="molecule type" value="Genomic_DNA"/>
</dbReference>
<reference evidence="1 2" key="1">
    <citation type="submission" date="2018-12" db="EMBL/GenBank/DDBJ databases">
        <title>Corynebacterium sanguinis sp. nov., a clinically-associated and environmental corynebacterium.</title>
        <authorList>
            <person name="Gonzales-Siles L."/>
            <person name="Jaen-Luchoro D."/>
            <person name="Cardew S."/>
            <person name="Inganas E."/>
            <person name="Ohlen M."/>
            <person name="Jensie-Markopolous S."/>
            <person name="Pinyeiro-Iglesias B."/>
            <person name="Molin K."/>
            <person name="Skovbjerg S."/>
            <person name="Svensson-Stadler L."/>
            <person name="Funke G."/>
            <person name="Moore E.R.B."/>
        </authorList>
    </citation>
    <scope>NUCLEOTIDE SEQUENCE [LARGE SCALE GENOMIC DNA]</scope>
    <source>
        <strain evidence="1 2">58734</strain>
    </source>
</reference>
<dbReference type="AlphaFoldDB" id="A0A6C1TYT7"/>
<sequence>MFEKLIVAEQRSHTMDTYHVDYDWAWGTKRPGDLVTLRAHLEFPDPATAKRAVAGFFDNLMAVHGFHGAGGWAAEEVTPAPGPTQRVIDFTAGGQDVADAIGYAAEDAVEHFSAFPGATVRWEHMPY</sequence>
<organism evidence="1 2">
    <name type="scientific">Corynebacterium sanguinis</name>
    <dbReference type="NCBI Taxonomy" id="2594913"/>
    <lineage>
        <taxon>Bacteria</taxon>
        <taxon>Bacillati</taxon>
        <taxon>Actinomycetota</taxon>
        <taxon>Actinomycetes</taxon>
        <taxon>Mycobacteriales</taxon>
        <taxon>Corynebacteriaceae</taxon>
        <taxon>Corynebacterium</taxon>
    </lineage>
</organism>
<gene>
    <name evidence="1" type="ORF">EKI59_10115</name>
</gene>